<keyword evidence="2" id="KW-1185">Reference proteome</keyword>
<evidence type="ECO:0000313" key="1">
    <source>
        <dbReference type="EMBL" id="OHU93167.1"/>
    </source>
</evidence>
<gene>
    <name evidence="1" type="ORF">BET10_02360</name>
</gene>
<organism evidence="1 2">
    <name type="scientific">Pseudoalteromonas amylolytica</name>
    <dbReference type="NCBI Taxonomy" id="1859457"/>
    <lineage>
        <taxon>Bacteria</taxon>
        <taxon>Pseudomonadati</taxon>
        <taxon>Pseudomonadota</taxon>
        <taxon>Gammaproteobacteria</taxon>
        <taxon>Alteromonadales</taxon>
        <taxon>Pseudoalteromonadaceae</taxon>
        <taxon>Pseudoalteromonas</taxon>
    </lineage>
</organism>
<dbReference type="RefSeq" id="WP_070982872.1">
    <property type="nucleotide sequence ID" value="NZ_MKJU01000004.1"/>
</dbReference>
<dbReference type="OrthoDB" id="9798081at2"/>
<evidence type="ECO:0000313" key="2">
    <source>
        <dbReference type="Proteomes" id="UP000179786"/>
    </source>
</evidence>
<dbReference type="EMBL" id="MKJU01000004">
    <property type="protein sequence ID" value="OHU93167.1"/>
    <property type="molecule type" value="Genomic_DNA"/>
</dbReference>
<dbReference type="InterPro" id="IPR016024">
    <property type="entry name" value="ARM-type_fold"/>
</dbReference>
<accession>A0A1S1MWB7</accession>
<sequence>MRVSVTLKKVLIAAATLVLLVVAFVVHALAGVNTHPVAFSEPPAFVAQYAANMQHSTPSPLAKVNNTHQQSTSKAEYERFMVGFSNEEALVFRAIMAGESLDELWALFAHPDKAERIKIASAFAAVNITFSHHDESGFPPKRNQFWKDLGEQLPNVRNALSEALIATAEAGVRTRIPYTLAWLPEQGRETLELFAWATEHHPVPSVRRSTMYFVAYLGREEEFTAPLLLGRAYDPDYSVRELALGLRSRRLVGDL</sequence>
<name>A0A1S1MWB7_9GAMM</name>
<dbReference type="AlphaFoldDB" id="A0A1S1MWB7"/>
<proteinExistence type="predicted"/>
<reference evidence="1 2" key="1">
    <citation type="submission" date="2016-09" db="EMBL/GenBank/DDBJ databases">
        <title>Pseudoalteromonas amylolytica sp. nov., isolated from the surface seawater.</title>
        <authorList>
            <person name="Wu Y.-H."/>
            <person name="Cheng H."/>
            <person name="Jin X.-B."/>
            <person name="Wang C.-S."/>
            <person name="Xu X.-W."/>
        </authorList>
    </citation>
    <scope>NUCLEOTIDE SEQUENCE [LARGE SCALE GENOMIC DNA]</scope>
    <source>
        <strain evidence="1 2">JW1</strain>
    </source>
</reference>
<comment type="caution">
    <text evidence="1">The sequence shown here is derived from an EMBL/GenBank/DDBJ whole genome shotgun (WGS) entry which is preliminary data.</text>
</comment>
<protein>
    <submittedName>
        <fullName evidence="1">Uncharacterized protein</fullName>
    </submittedName>
</protein>
<dbReference type="Gene3D" id="1.25.10.10">
    <property type="entry name" value="Leucine-rich Repeat Variant"/>
    <property type="match status" value="1"/>
</dbReference>
<dbReference type="SUPFAM" id="SSF48371">
    <property type="entry name" value="ARM repeat"/>
    <property type="match status" value="1"/>
</dbReference>
<dbReference type="InterPro" id="IPR011989">
    <property type="entry name" value="ARM-like"/>
</dbReference>
<dbReference type="Proteomes" id="UP000179786">
    <property type="component" value="Unassembled WGS sequence"/>
</dbReference>